<evidence type="ECO:0000313" key="2">
    <source>
        <dbReference type="Proteomes" id="UP001148662"/>
    </source>
</evidence>
<dbReference type="EMBL" id="JANHOG010002099">
    <property type="protein sequence ID" value="KAJ3527293.1"/>
    <property type="molecule type" value="Genomic_DNA"/>
</dbReference>
<name>A0ACC1RWP2_9APHY</name>
<proteinExistence type="predicted"/>
<dbReference type="Proteomes" id="UP001148662">
    <property type="component" value="Unassembled WGS sequence"/>
</dbReference>
<comment type="caution">
    <text evidence="1">The sequence shown here is derived from an EMBL/GenBank/DDBJ whole genome shotgun (WGS) entry which is preliminary data.</text>
</comment>
<organism evidence="1 2">
    <name type="scientific">Phlebia brevispora</name>
    <dbReference type="NCBI Taxonomy" id="194682"/>
    <lineage>
        <taxon>Eukaryota</taxon>
        <taxon>Fungi</taxon>
        <taxon>Dikarya</taxon>
        <taxon>Basidiomycota</taxon>
        <taxon>Agaricomycotina</taxon>
        <taxon>Agaricomycetes</taxon>
        <taxon>Polyporales</taxon>
        <taxon>Meruliaceae</taxon>
        <taxon>Phlebia</taxon>
    </lineage>
</organism>
<accession>A0ACC1RWP2</accession>
<keyword evidence="2" id="KW-1185">Reference proteome</keyword>
<protein>
    <submittedName>
        <fullName evidence="1">Uncharacterized protein</fullName>
    </submittedName>
</protein>
<gene>
    <name evidence="1" type="ORF">NM688_g8148</name>
</gene>
<evidence type="ECO:0000313" key="1">
    <source>
        <dbReference type="EMBL" id="KAJ3527293.1"/>
    </source>
</evidence>
<reference evidence="1" key="1">
    <citation type="submission" date="2022-07" db="EMBL/GenBank/DDBJ databases">
        <title>Genome Sequence of Phlebia brevispora.</title>
        <authorList>
            <person name="Buettner E."/>
        </authorList>
    </citation>
    <scope>NUCLEOTIDE SEQUENCE</scope>
    <source>
        <strain evidence="1">MPL23</strain>
    </source>
</reference>
<sequence length="413" mass="45948">MATVAASAEKLAELKAEDAQKTGEEATATVPPSEPAPEKADAGEGSSTEGASKAKETEDVPMSDADDKDKALRAVRQIEFYFADSNLPYDKFMWTLHTANPEHWVPISTVSSFKRMREFSSAGSEWLISSLRAMSDTLEVDEKGENVRRKTEVTEPKGQFERSIYAKGFGDEIPGLQQKLEAYFNQYGRTSAVRMRRVDDTKLFKGSVFVEFDDMSSVEKFLNADPKPTWEGKELLIMSKEAYCEMKIKEKGLTGKAADLRRQSMAGTGRKGFNAFKEMAAQKGDKGKKKAGGKDAAKRQIVLEFLGQKLPVSEEDGGSIKEEDFTYVKGASLKFDGVEGDVSFDEIKGPLKERFPRAPFVQYNKGDTWGLVGFDKALSEDEIAYVKEHIKTLGSKEVTWTLPDGKRRRTNRA</sequence>